<gene>
    <name evidence="2" type="ORF">C4D60_Mb08t12060</name>
</gene>
<dbReference type="Proteomes" id="UP000317650">
    <property type="component" value="Chromosome 8"/>
</dbReference>
<name>A0A4S8K360_MUSBA</name>
<evidence type="ECO:0000256" key="1">
    <source>
        <dbReference type="SAM" id="MobiDB-lite"/>
    </source>
</evidence>
<keyword evidence="3" id="KW-1185">Reference proteome</keyword>
<accession>A0A4S8K360</accession>
<organism evidence="2 3">
    <name type="scientific">Musa balbisiana</name>
    <name type="common">Banana</name>
    <dbReference type="NCBI Taxonomy" id="52838"/>
    <lineage>
        <taxon>Eukaryota</taxon>
        <taxon>Viridiplantae</taxon>
        <taxon>Streptophyta</taxon>
        <taxon>Embryophyta</taxon>
        <taxon>Tracheophyta</taxon>
        <taxon>Spermatophyta</taxon>
        <taxon>Magnoliopsida</taxon>
        <taxon>Liliopsida</taxon>
        <taxon>Zingiberales</taxon>
        <taxon>Musaceae</taxon>
        <taxon>Musa</taxon>
    </lineage>
</organism>
<sequence length="65" mass="7567">MSFSANCENVSTTTIRTSKGDGKKHLDHRWMSRCQIFLQRHPAVSLRDQAWHVNPSEIDDFVPRQ</sequence>
<reference evidence="2 3" key="1">
    <citation type="journal article" date="2019" name="Nat. Plants">
        <title>Genome sequencing of Musa balbisiana reveals subgenome evolution and function divergence in polyploid bananas.</title>
        <authorList>
            <person name="Yao X."/>
        </authorList>
    </citation>
    <scope>NUCLEOTIDE SEQUENCE [LARGE SCALE GENOMIC DNA]</scope>
    <source>
        <strain evidence="3">cv. DH-PKW</strain>
        <tissue evidence="2">Leaves</tissue>
    </source>
</reference>
<comment type="caution">
    <text evidence="2">The sequence shown here is derived from an EMBL/GenBank/DDBJ whole genome shotgun (WGS) entry which is preliminary data.</text>
</comment>
<feature type="compositionally biased region" description="Polar residues" evidence="1">
    <location>
        <begin position="1"/>
        <end position="17"/>
    </location>
</feature>
<dbReference type="EMBL" id="PYDT01000002">
    <property type="protein sequence ID" value="THU69214.1"/>
    <property type="molecule type" value="Genomic_DNA"/>
</dbReference>
<evidence type="ECO:0000313" key="3">
    <source>
        <dbReference type="Proteomes" id="UP000317650"/>
    </source>
</evidence>
<protein>
    <submittedName>
        <fullName evidence="2">Uncharacterized protein</fullName>
    </submittedName>
</protein>
<feature type="region of interest" description="Disordered" evidence="1">
    <location>
        <begin position="1"/>
        <end position="24"/>
    </location>
</feature>
<dbReference type="AlphaFoldDB" id="A0A4S8K360"/>
<proteinExistence type="predicted"/>
<evidence type="ECO:0000313" key="2">
    <source>
        <dbReference type="EMBL" id="THU69214.1"/>
    </source>
</evidence>